<accession>A0ABX1Q0S9</accession>
<keyword evidence="2" id="KW-1185">Reference proteome</keyword>
<evidence type="ECO:0000313" key="1">
    <source>
        <dbReference type="EMBL" id="NMG44135.1"/>
    </source>
</evidence>
<protein>
    <recommendedName>
        <fullName evidence="3">Ferredoxin</fullName>
    </recommendedName>
</protein>
<evidence type="ECO:0000313" key="2">
    <source>
        <dbReference type="Proteomes" id="UP000623795"/>
    </source>
</evidence>
<sequence>MKSDRIDVLIGEALAAHGLIVRGGLNFGRDEHAPPGPSGRAARAVVLVGQAGASAWPYFRAWRDSQPVDLRDPLDTWSREVIGGVAAQFGARAVSPSDRPFVPFQQWAMRAEGLRPSPLGILMHPRYGLWHAYRGALLFDTEIDIATGGEGVHLCDACVDKPCLKSCPVGAYSGTGFDYAGCRSHLHAGAGEHCMSVGCLDRRACPHGAAYRYPPDMQVFHMKAFAA</sequence>
<dbReference type="Proteomes" id="UP000623795">
    <property type="component" value="Unassembled WGS sequence"/>
</dbReference>
<proteinExistence type="predicted"/>
<evidence type="ECO:0008006" key="3">
    <source>
        <dbReference type="Google" id="ProtNLM"/>
    </source>
</evidence>
<dbReference type="EMBL" id="WTVN01000013">
    <property type="protein sequence ID" value="NMG44135.1"/>
    <property type="molecule type" value="Genomic_DNA"/>
</dbReference>
<gene>
    <name evidence="1" type="ORF">GPA22_10375</name>
</gene>
<reference evidence="1 2" key="1">
    <citation type="submission" date="2019-12" db="EMBL/GenBank/DDBJ databases">
        <title>Comparative genomics gives insights into the taxonomy of the Azoarcus-Aromatoleum group and reveals separate origins of nif in the plant-associated Azoarcus and non-plant-associated Aromatoleum sub-groups.</title>
        <authorList>
            <person name="Lafos M."/>
            <person name="Maluk M."/>
            <person name="Batista M."/>
            <person name="Junghare M."/>
            <person name="Carmona M."/>
            <person name="Faoro H."/>
            <person name="Cruz L.M."/>
            <person name="Battistoni F."/>
            <person name="De Souza E."/>
            <person name="Pedrosa F."/>
            <person name="Chen W.-M."/>
            <person name="Poole P.S."/>
            <person name="Dixon R.A."/>
            <person name="James E.K."/>
        </authorList>
    </citation>
    <scope>NUCLEOTIDE SEQUENCE [LARGE SCALE GENOMIC DNA]</scope>
    <source>
        <strain evidence="1 2">Td21</strain>
    </source>
</reference>
<name>A0ABX1Q0S9_9RHOO</name>
<organism evidence="1 2">
    <name type="scientific">Aromatoleum toluvorans</name>
    <dbReference type="NCBI Taxonomy" id="92002"/>
    <lineage>
        <taxon>Bacteria</taxon>
        <taxon>Pseudomonadati</taxon>
        <taxon>Pseudomonadota</taxon>
        <taxon>Betaproteobacteria</taxon>
        <taxon>Rhodocyclales</taxon>
        <taxon>Rhodocyclaceae</taxon>
        <taxon>Aromatoleum</taxon>
    </lineage>
</organism>
<comment type="caution">
    <text evidence="1">The sequence shown here is derived from an EMBL/GenBank/DDBJ whole genome shotgun (WGS) entry which is preliminary data.</text>
</comment>